<dbReference type="RefSeq" id="XP_022669659.1">
    <property type="nucleotide sequence ID" value="XM_022813924.1"/>
</dbReference>
<dbReference type="AlphaFoldDB" id="A0A7M7ME34"/>
<keyword evidence="5" id="KW-0677">Repeat</keyword>
<dbReference type="SMART" id="SM00832">
    <property type="entry name" value="C8"/>
    <property type="match status" value="1"/>
</dbReference>
<evidence type="ECO:0000256" key="6">
    <source>
        <dbReference type="ARBA" id="ARBA00023157"/>
    </source>
</evidence>
<dbReference type="PANTHER" id="PTHR46698:SF4">
    <property type="entry name" value="CROSSVEINLESS 2"/>
    <property type="match status" value="1"/>
</dbReference>
<dbReference type="GeneID" id="111253836"/>
<accession>A0A7M7ME34</accession>
<dbReference type="Pfam" id="PF01826">
    <property type="entry name" value="TIL"/>
    <property type="match status" value="1"/>
</dbReference>
<evidence type="ECO:0000256" key="4">
    <source>
        <dbReference type="ARBA" id="ARBA00022729"/>
    </source>
</evidence>
<dbReference type="InterPro" id="IPR002919">
    <property type="entry name" value="TIL_dom"/>
</dbReference>
<dbReference type="InterPro" id="IPR001007">
    <property type="entry name" value="VWF_dom"/>
</dbReference>
<dbReference type="Proteomes" id="UP000594260">
    <property type="component" value="Unplaced"/>
</dbReference>
<feature type="domain" description="VWFC" evidence="8">
    <location>
        <begin position="241"/>
        <end position="300"/>
    </location>
</feature>
<evidence type="ECO:0000256" key="3">
    <source>
        <dbReference type="ARBA" id="ARBA00022525"/>
    </source>
</evidence>
<evidence type="ECO:0000256" key="2">
    <source>
        <dbReference type="ARBA" id="ARBA00007611"/>
    </source>
</evidence>
<dbReference type="Pfam" id="PF00094">
    <property type="entry name" value="VWD"/>
    <property type="match status" value="1"/>
</dbReference>
<dbReference type="Pfam" id="PF08742">
    <property type="entry name" value="C8"/>
    <property type="match status" value="1"/>
</dbReference>
<proteinExistence type="inferred from homology"/>
<evidence type="ECO:0000259" key="9">
    <source>
        <dbReference type="PROSITE" id="PS51233"/>
    </source>
</evidence>
<dbReference type="FunFam" id="2.10.25.10:FF:000055">
    <property type="entry name" value="alpha-tectorin isoform X1"/>
    <property type="match status" value="1"/>
</dbReference>
<feature type="chain" id="PRO_5029839003" description="BMP-binding endothelial regulator protein" evidence="7">
    <location>
        <begin position="23"/>
        <end position="715"/>
    </location>
</feature>
<evidence type="ECO:0000313" key="10">
    <source>
        <dbReference type="EnsemblMetazoa" id="XP_022669659"/>
    </source>
</evidence>
<name>A0A7M7ME34_VARDE</name>
<keyword evidence="6" id="KW-1015">Disulfide bond</keyword>
<feature type="domain" description="VWFC" evidence="8">
    <location>
        <begin position="314"/>
        <end position="376"/>
    </location>
</feature>
<evidence type="ECO:0000259" key="8">
    <source>
        <dbReference type="PROSITE" id="PS50184"/>
    </source>
</evidence>
<feature type="signal peptide" evidence="7">
    <location>
        <begin position="1"/>
        <end position="22"/>
    </location>
</feature>
<feature type="domain" description="VWFC" evidence="8">
    <location>
        <begin position="168"/>
        <end position="229"/>
    </location>
</feature>
<evidence type="ECO:0000313" key="11">
    <source>
        <dbReference type="Proteomes" id="UP000594260"/>
    </source>
</evidence>
<evidence type="ECO:0000256" key="1">
    <source>
        <dbReference type="ARBA" id="ARBA00004613"/>
    </source>
</evidence>
<organism evidence="10 11">
    <name type="scientific">Varroa destructor</name>
    <name type="common">Honeybee mite</name>
    <dbReference type="NCBI Taxonomy" id="109461"/>
    <lineage>
        <taxon>Eukaryota</taxon>
        <taxon>Metazoa</taxon>
        <taxon>Ecdysozoa</taxon>
        <taxon>Arthropoda</taxon>
        <taxon>Chelicerata</taxon>
        <taxon>Arachnida</taxon>
        <taxon>Acari</taxon>
        <taxon>Parasitiformes</taxon>
        <taxon>Mesostigmata</taxon>
        <taxon>Gamasina</taxon>
        <taxon>Dermanyssoidea</taxon>
        <taxon>Varroidae</taxon>
        <taxon>Varroa</taxon>
    </lineage>
</organism>
<dbReference type="PROSITE" id="PS51233">
    <property type="entry name" value="VWFD"/>
    <property type="match status" value="1"/>
</dbReference>
<dbReference type="InterPro" id="IPR014853">
    <property type="entry name" value="VWF/SSPO/ZAN-like_Cys-rich_dom"/>
</dbReference>
<dbReference type="InterPro" id="IPR052424">
    <property type="entry name" value="Kielin_Chordin-BMP_Reg"/>
</dbReference>
<dbReference type="InterPro" id="IPR036084">
    <property type="entry name" value="Ser_inhib-like_sf"/>
</dbReference>
<evidence type="ECO:0008006" key="12">
    <source>
        <dbReference type="Google" id="ProtNLM"/>
    </source>
</evidence>
<evidence type="ECO:0000256" key="7">
    <source>
        <dbReference type="SAM" id="SignalP"/>
    </source>
</evidence>
<comment type="similarity">
    <text evidence="2">Belongs to the serine protease inhibitor-like (TIL domain-containing) family.</text>
</comment>
<sequence>MRSPSSVLSVVILPLVAGSVYASFFSDVIDLKGSYIKCSPEQEGRDVPISMISKDNPCIHCKCQKRVVECRRETCELPKGCYFLDKTTGASSDISDSTSKKKTCCHQCKGCVLNGTAYNSPSTWTEPGDPCLRYTCQSGIVTKSREVCHVPCQNPLSPKTGHCCPSCKGCLLNGINYAGGEIFEAPNDPCLKCICQEGSITCQREACPVMACPFSRQMVTAKACCPTCRGTKSLVGSPLGGRCMIGTEVFDDGTAWPLDQCTSCSCTNGTSVCHRIVCPRLECPPEHQTHSGDTCCPRCRSPALQEKREKNPLQQCTHNGRLYMDGDTWKAGRCKECRCQSGAAWCAPKQCPPSPKCPPKHRLVLANPGDCCPSCVESDGVCAVFGDPHYRTFDGVMYSFQGQCRYMLVTDDCLRLNESSLVVHGSSGLTSSAVSGRSTFSVQVFNDPRRSKHYSWTRGLLIRVDKHKIRLGQMIKVKILEKRVKLPYVALGDVTIFAEGTNIVVRLRKKGIKVGHRKNCLQPVPHSACKDEDRIKRRRNVTICGKLKGGPFKPCHKHVNAVPYIRACQLDMCSCGAENGRCYCSAMEAYARECARANITLAPLAGPSVKSVSGTWQEQTGCQHHWCPAHSTWTPCGGVCRKTCRNHVRQSAPQCNKKCVAGCQCNPGRIWQDNRCVKPNECLRRLGAVCRQPQELQQPSNLNVIKDATQVRICQ</sequence>
<dbReference type="GO" id="GO:0005576">
    <property type="term" value="C:extracellular region"/>
    <property type="evidence" value="ECO:0007669"/>
    <property type="project" value="UniProtKB-SubCell"/>
</dbReference>
<dbReference type="PROSITE" id="PS50184">
    <property type="entry name" value="VWFC_2"/>
    <property type="match status" value="3"/>
</dbReference>
<dbReference type="PANTHER" id="PTHR46698">
    <property type="entry name" value="CROSSVEINLESS 2"/>
    <property type="match status" value="1"/>
</dbReference>
<feature type="domain" description="VWFD" evidence="9">
    <location>
        <begin position="380"/>
        <end position="576"/>
    </location>
</feature>
<dbReference type="Gene3D" id="6.20.200.20">
    <property type="match status" value="5"/>
</dbReference>
<dbReference type="PROSITE" id="PS01208">
    <property type="entry name" value="VWFC_1"/>
    <property type="match status" value="1"/>
</dbReference>
<dbReference type="InterPro" id="IPR001846">
    <property type="entry name" value="VWF_type-D"/>
</dbReference>
<keyword evidence="4 7" id="KW-0732">Signal</keyword>
<keyword evidence="3" id="KW-0964">Secreted</keyword>
<keyword evidence="11" id="KW-1185">Reference proteome</keyword>
<protein>
    <recommendedName>
        <fullName evidence="12">BMP-binding endothelial regulator protein</fullName>
    </recommendedName>
</protein>
<dbReference type="EnsemblMetazoa" id="XM_022813924">
    <property type="protein sequence ID" value="XP_022669659"/>
    <property type="gene ID" value="LOC111253836"/>
</dbReference>
<dbReference type="SMART" id="SM00214">
    <property type="entry name" value="VWC"/>
    <property type="match status" value="4"/>
</dbReference>
<reference evidence="10" key="1">
    <citation type="submission" date="2021-01" db="UniProtKB">
        <authorList>
            <consortium name="EnsemblMetazoa"/>
        </authorList>
    </citation>
    <scope>IDENTIFICATION</scope>
</reference>
<dbReference type="SUPFAM" id="SSF57567">
    <property type="entry name" value="Serine protease inhibitors"/>
    <property type="match status" value="1"/>
</dbReference>
<dbReference type="SUPFAM" id="SSF57603">
    <property type="entry name" value="FnI-like domain"/>
    <property type="match status" value="4"/>
</dbReference>
<dbReference type="Pfam" id="PF00093">
    <property type="entry name" value="VWC"/>
    <property type="match status" value="3"/>
</dbReference>
<dbReference type="SMART" id="SM00215">
    <property type="entry name" value="VWC_out"/>
    <property type="match status" value="3"/>
</dbReference>
<comment type="subcellular location">
    <subcellularLocation>
        <location evidence="1">Secreted</location>
    </subcellularLocation>
</comment>
<evidence type="ECO:0000256" key="5">
    <source>
        <dbReference type="ARBA" id="ARBA00022737"/>
    </source>
</evidence>
<dbReference type="Gene3D" id="2.10.25.10">
    <property type="entry name" value="Laminin"/>
    <property type="match status" value="1"/>
</dbReference>
<dbReference type="CDD" id="cd19941">
    <property type="entry name" value="TIL"/>
    <property type="match status" value="1"/>
</dbReference>